<name>A0AAW1KR09_POPJA</name>
<protein>
    <submittedName>
        <fullName evidence="2">Uncharacterized protein</fullName>
    </submittedName>
</protein>
<feature type="compositionally biased region" description="Basic and acidic residues" evidence="1">
    <location>
        <begin position="108"/>
        <end position="118"/>
    </location>
</feature>
<evidence type="ECO:0000313" key="3">
    <source>
        <dbReference type="Proteomes" id="UP001458880"/>
    </source>
</evidence>
<dbReference type="EMBL" id="JASPKY010000186">
    <property type="protein sequence ID" value="KAK9722672.1"/>
    <property type="molecule type" value="Genomic_DNA"/>
</dbReference>
<evidence type="ECO:0000256" key="1">
    <source>
        <dbReference type="SAM" id="MobiDB-lite"/>
    </source>
</evidence>
<dbReference type="AlphaFoldDB" id="A0AAW1KR09"/>
<organism evidence="2 3">
    <name type="scientific">Popillia japonica</name>
    <name type="common">Japanese beetle</name>
    <dbReference type="NCBI Taxonomy" id="7064"/>
    <lineage>
        <taxon>Eukaryota</taxon>
        <taxon>Metazoa</taxon>
        <taxon>Ecdysozoa</taxon>
        <taxon>Arthropoda</taxon>
        <taxon>Hexapoda</taxon>
        <taxon>Insecta</taxon>
        <taxon>Pterygota</taxon>
        <taxon>Neoptera</taxon>
        <taxon>Endopterygota</taxon>
        <taxon>Coleoptera</taxon>
        <taxon>Polyphaga</taxon>
        <taxon>Scarabaeiformia</taxon>
        <taxon>Scarabaeidae</taxon>
        <taxon>Rutelinae</taxon>
        <taxon>Popillia</taxon>
    </lineage>
</organism>
<dbReference type="PANTHER" id="PTHR33244:SF3">
    <property type="entry name" value="PEPTIDASE A2 DOMAIN-CONTAINING PROTEIN"/>
    <property type="match status" value="1"/>
</dbReference>
<dbReference type="Proteomes" id="UP001458880">
    <property type="component" value="Unassembled WGS sequence"/>
</dbReference>
<comment type="caution">
    <text evidence="2">The sequence shown here is derived from an EMBL/GenBank/DDBJ whole genome shotgun (WGS) entry which is preliminary data.</text>
</comment>
<proteinExistence type="predicted"/>
<keyword evidence="3" id="KW-1185">Reference proteome</keyword>
<evidence type="ECO:0000313" key="2">
    <source>
        <dbReference type="EMBL" id="KAK9722672.1"/>
    </source>
</evidence>
<reference evidence="2 3" key="1">
    <citation type="journal article" date="2024" name="BMC Genomics">
        <title>De novo assembly and annotation of Popillia japonica's genome with initial clues to its potential as an invasive pest.</title>
        <authorList>
            <person name="Cucini C."/>
            <person name="Boschi S."/>
            <person name="Funari R."/>
            <person name="Cardaioli E."/>
            <person name="Iannotti N."/>
            <person name="Marturano G."/>
            <person name="Paoli F."/>
            <person name="Bruttini M."/>
            <person name="Carapelli A."/>
            <person name="Frati F."/>
            <person name="Nardi F."/>
        </authorList>
    </citation>
    <scope>NUCLEOTIDE SEQUENCE [LARGE SCALE GENOMIC DNA]</scope>
    <source>
        <strain evidence="2">DMR45628</strain>
    </source>
</reference>
<sequence length="142" mass="16196">MTGQILQSTGLNSIIRGCNTNSMYYDMHSREGKDLEKGDNVTVLNRQKQWEPAHIVNKHYTPRSYLVKTENDNVLRRNRSHIRYSENLPTLKPNVSESSLVKPNVKNSSKDNSYKELDIGGNGTKKRAIATSKPQRNIKLPE</sequence>
<feature type="compositionally biased region" description="Polar residues" evidence="1">
    <location>
        <begin position="93"/>
        <end position="107"/>
    </location>
</feature>
<dbReference type="PANTHER" id="PTHR33244">
    <property type="entry name" value="INTEGRASE CATALYTIC DOMAIN-CONTAINING PROTEIN-RELATED"/>
    <property type="match status" value="1"/>
</dbReference>
<feature type="region of interest" description="Disordered" evidence="1">
    <location>
        <begin position="90"/>
        <end position="142"/>
    </location>
</feature>
<accession>A0AAW1KR09</accession>
<gene>
    <name evidence="2" type="ORF">QE152_g19591</name>
</gene>